<protein>
    <submittedName>
        <fullName evidence="2">MBL fold metallo-hydrolase</fullName>
    </submittedName>
</protein>
<evidence type="ECO:0000313" key="3">
    <source>
        <dbReference type="Proteomes" id="UP000070409"/>
    </source>
</evidence>
<dbReference type="SMART" id="SM00849">
    <property type="entry name" value="Lactamase_B"/>
    <property type="match status" value="1"/>
</dbReference>
<gene>
    <name evidence="2" type="ORF">AXK61_21625</name>
</gene>
<dbReference type="CDD" id="cd07721">
    <property type="entry name" value="yflN-like_MBL-fold"/>
    <property type="match status" value="1"/>
</dbReference>
<dbReference type="SUPFAM" id="SSF56281">
    <property type="entry name" value="Metallo-hydrolase/oxidoreductase"/>
    <property type="match status" value="1"/>
</dbReference>
<keyword evidence="3" id="KW-1185">Reference proteome</keyword>
<dbReference type="PANTHER" id="PTHR42951:SF14">
    <property type="entry name" value="METALLO-BETA-LACTAMASE SUPERFAMILY PROTEIN"/>
    <property type="match status" value="1"/>
</dbReference>
<dbReference type="InterPro" id="IPR036866">
    <property type="entry name" value="RibonucZ/Hydroxyglut_hydro"/>
</dbReference>
<proteinExistence type="predicted"/>
<dbReference type="EMBL" id="LSRE01000016">
    <property type="protein sequence ID" value="KXO97815.1"/>
    <property type="molecule type" value="Genomic_DNA"/>
</dbReference>
<sequence length="246" mass="25683">MRELAQGVWFGSGTHVNFLALVDGAEVTLIDAGWAGDVDRVEAELASIGRRPEDVRAILVTHAHIDHVGGVAKLHERYGTPVLAHPDEIAHARGETHEQAAPLDLLPIAWRPRTLRWMADVARVGVLGHVEMPYAEPFSVPEAGAPLDLPGAPVPIPCAGHTSGHTAFLLPGGVVATGDALVTGHPLSGSTGPQLLPGFFSHDLPRTVETLEAIAALDAGVLAPGHGEPWHGSPAEAVAQARVSCS</sequence>
<evidence type="ECO:0000259" key="1">
    <source>
        <dbReference type="SMART" id="SM00849"/>
    </source>
</evidence>
<dbReference type="InterPro" id="IPR050855">
    <property type="entry name" value="NDM-1-like"/>
</dbReference>
<dbReference type="Gene3D" id="3.60.15.10">
    <property type="entry name" value="Ribonuclease Z/Hydroxyacylglutathione hydrolase-like"/>
    <property type="match status" value="1"/>
</dbReference>
<organism evidence="2 3">
    <name type="scientific">Tsukamurella pseudospumae</name>
    <dbReference type="NCBI Taxonomy" id="239498"/>
    <lineage>
        <taxon>Bacteria</taxon>
        <taxon>Bacillati</taxon>
        <taxon>Actinomycetota</taxon>
        <taxon>Actinomycetes</taxon>
        <taxon>Mycobacteriales</taxon>
        <taxon>Tsukamurellaceae</taxon>
        <taxon>Tsukamurella</taxon>
    </lineage>
</organism>
<dbReference type="Proteomes" id="UP000070409">
    <property type="component" value="Unassembled WGS sequence"/>
</dbReference>
<name>A0A137ZI02_9ACTN</name>
<feature type="domain" description="Metallo-beta-lactamase" evidence="1">
    <location>
        <begin position="15"/>
        <end position="226"/>
    </location>
</feature>
<dbReference type="Pfam" id="PF00753">
    <property type="entry name" value="Lactamase_B"/>
    <property type="match status" value="1"/>
</dbReference>
<reference evidence="2 3" key="1">
    <citation type="submission" date="2016-02" db="EMBL/GenBank/DDBJ databases">
        <authorList>
            <person name="Teng J.L."/>
            <person name="Tang Y."/>
            <person name="Huang Y."/>
            <person name="Guo F."/>
            <person name="Wei W."/>
            <person name="Chen J.H."/>
            <person name="Wong S.Y."/>
            <person name="Lau S.K."/>
            <person name="Woo P.C."/>
        </authorList>
    </citation>
    <scope>NUCLEOTIDE SEQUENCE [LARGE SCALE GENOMIC DNA]</scope>
    <source>
        <strain evidence="2 3">JCM 13375</strain>
    </source>
</reference>
<evidence type="ECO:0000313" key="2">
    <source>
        <dbReference type="EMBL" id="KXO97815.1"/>
    </source>
</evidence>
<dbReference type="RefSeq" id="WP_068745762.1">
    <property type="nucleotide sequence ID" value="NZ_LSRE01000016.1"/>
</dbReference>
<dbReference type="PANTHER" id="PTHR42951">
    <property type="entry name" value="METALLO-BETA-LACTAMASE DOMAIN-CONTAINING"/>
    <property type="match status" value="1"/>
</dbReference>
<comment type="caution">
    <text evidence="2">The sequence shown here is derived from an EMBL/GenBank/DDBJ whole genome shotgun (WGS) entry which is preliminary data.</text>
</comment>
<accession>A0A137ZI02</accession>
<dbReference type="InterPro" id="IPR001279">
    <property type="entry name" value="Metallo-B-lactamas"/>
</dbReference>